<keyword evidence="2" id="KW-0472">Membrane</keyword>
<evidence type="ECO:0000256" key="2">
    <source>
        <dbReference type="SAM" id="Phobius"/>
    </source>
</evidence>
<keyword evidence="1" id="KW-0175">Coiled coil</keyword>
<feature type="coiled-coil region" evidence="1">
    <location>
        <begin position="107"/>
        <end position="141"/>
    </location>
</feature>
<keyword evidence="2" id="KW-0812">Transmembrane</keyword>
<evidence type="ECO:0000256" key="1">
    <source>
        <dbReference type="SAM" id="Coils"/>
    </source>
</evidence>
<protein>
    <submittedName>
        <fullName evidence="3">Uncharacterized protein</fullName>
    </submittedName>
</protein>
<keyword evidence="2" id="KW-1133">Transmembrane helix</keyword>
<accession>A0A9X2F775</accession>
<proteinExistence type="predicted"/>
<comment type="caution">
    <text evidence="3">The sequence shown here is derived from an EMBL/GenBank/DDBJ whole genome shotgun (WGS) entry which is preliminary data.</text>
</comment>
<gene>
    <name evidence="3" type="ORF">NG895_06565</name>
</gene>
<keyword evidence="4" id="KW-1185">Reference proteome</keyword>
<sequence>MARHRSDSDMSDNGVMDSFLDIVANIVGILILLVIVVGIRAAMQPHLDAQAPVAQQAPVLTEASVTARVESLTHEKLSLAKLHNQLVGMVNEADQRDADRIGLATHIAAVEEELKHKKSSLEGAEKERLKLRTAMAKADMQWQKLMLEKVAIESQGAKAKTLVHTPTPMVRSESDKRLYLRVEHGKVALVPLEALTQKWKGRSPDSLVRDLKRNNGIGELEPVGNYVLYYTHLPVEPPAGPRGVYALAGEIHPVVDGLGVTVDEALAQGSDLSRALEATTPQQTVVLVWAYPDSTAEVRKLQNALRRRGFAVDLRLLEVGHHIAFSPQGRGTAAQ</sequence>
<dbReference type="EMBL" id="JAMXLR010000024">
    <property type="protein sequence ID" value="MCO6043565.1"/>
    <property type="molecule type" value="Genomic_DNA"/>
</dbReference>
<dbReference type="Proteomes" id="UP001155241">
    <property type="component" value="Unassembled WGS sequence"/>
</dbReference>
<feature type="transmembrane region" description="Helical" evidence="2">
    <location>
        <begin position="20"/>
        <end position="43"/>
    </location>
</feature>
<dbReference type="AlphaFoldDB" id="A0A9X2F775"/>
<organism evidence="3 4">
    <name type="scientific">Aeoliella straminimaris</name>
    <dbReference type="NCBI Taxonomy" id="2954799"/>
    <lineage>
        <taxon>Bacteria</taxon>
        <taxon>Pseudomonadati</taxon>
        <taxon>Planctomycetota</taxon>
        <taxon>Planctomycetia</taxon>
        <taxon>Pirellulales</taxon>
        <taxon>Lacipirellulaceae</taxon>
        <taxon>Aeoliella</taxon>
    </lineage>
</organism>
<name>A0A9X2F775_9BACT</name>
<evidence type="ECO:0000313" key="4">
    <source>
        <dbReference type="Proteomes" id="UP001155241"/>
    </source>
</evidence>
<evidence type="ECO:0000313" key="3">
    <source>
        <dbReference type="EMBL" id="MCO6043565.1"/>
    </source>
</evidence>
<dbReference type="RefSeq" id="WP_252851669.1">
    <property type="nucleotide sequence ID" value="NZ_JAMXLR010000024.1"/>
</dbReference>
<reference evidence="3" key="1">
    <citation type="submission" date="2022-06" db="EMBL/GenBank/DDBJ databases">
        <title>Aeoliella straminimaris, a novel planctomycete from sediments.</title>
        <authorList>
            <person name="Vitorino I.R."/>
            <person name="Lage O.M."/>
        </authorList>
    </citation>
    <scope>NUCLEOTIDE SEQUENCE</scope>
    <source>
        <strain evidence="3">ICT_H6.2</strain>
    </source>
</reference>